<keyword evidence="2" id="KW-1185">Reference proteome</keyword>
<protein>
    <submittedName>
        <fullName evidence="1">Uncharacterized protein</fullName>
    </submittedName>
</protein>
<proteinExistence type="predicted"/>
<dbReference type="AlphaFoldDB" id="A0A1Y2AID9"/>
<comment type="caution">
    <text evidence="1">The sequence shown here is derived from an EMBL/GenBank/DDBJ whole genome shotgun (WGS) entry which is preliminary data.</text>
</comment>
<dbReference type="EMBL" id="MCGO01000187">
    <property type="protein sequence ID" value="ORY22040.1"/>
    <property type="molecule type" value="Genomic_DNA"/>
</dbReference>
<dbReference type="Proteomes" id="UP000193642">
    <property type="component" value="Unassembled WGS sequence"/>
</dbReference>
<evidence type="ECO:0000313" key="2">
    <source>
        <dbReference type="Proteomes" id="UP000193642"/>
    </source>
</evidence>
<evidence type="ECO:0000313" key="1">
    <source>
        <dbReference type="EMBL" id="ORY22040.1"/>
    </source>
</evidence>
<accession>A0A1Y2AID9</accession>
<name>A0A1Y2AID9_9FUNG</name>
<sequence length="142" mass="16652">MILTEGRQRLRLLLKRRVWKRRRCQLMRWLSRSFHQKLKQLTSMQLRTRSFECGCTVGQSFYFGSAVENSCRKYQSRGCLGSRRGIHSGYPTTADFVLSACLTYADLIDELVRTLGYKLFQHIKEMRTIPFSETVAPPMHLI</sequence>
<gene>
    <name evidence="1" type="ORF">BCR33DRAFT_166270</name>
</gene>
<reference evidence="1 2" key="1">
    <citation type="submission" date="2016-07" db="EMBL/GenBank/DDBJ databases">
        <title>Pervasive Adenine N6-methylation of Active Genes in Fungi.</title>
        <authorList>
            <consortium name="DOE Joint Genome Institute"/>
            <person name="Mondo S.J."/>
            <person name="Dannebaum R.O."/>
            <person name="Kuo R.C."/>
            <person name="Labutti K."/>
            <person name="Haridas S."/>
            <person name="Kuo A."/>
            <person name="Salamov A."/>
            <person name="Ahrendt S.R."/>
            <person name="Lipzen A."/>
            <person name="Sullivan W."/>
            <person name="Andreopoulos W.B."/>
            <person name="Clum A."/>
            <person name="Lindquist E."/>
            <person name="Daum C."/>
            <person name="Ramamoorthy G.K."/>
            <person name="Gryganskyi A."/>
            <person name="Culley D."/>
            <person name="Magnuson J.K."/>
            <person name="James T.Y."/>
            <person name="O'Malley M.A."/>
            <person name="Stajich J.E."/>
            <person name="Spatafora J.W."/>
            <person name="Visel A."/>
            <person name="Grigoriev I.V."/>
        </authorList>
    </citation>
    <scope>NUCLEOTIDE SEQUENCE [LARGE SCALE GENOMIC DNA]</scope>
    <source>
        <strain evidence="1 2">JEL800</strain>
    </source>
</reference>
<organism evidence="1 2">
    <name type="scientific">Rhizoclosmatium globosum</name>
    <dbReference type="NCBI Taxonomy" id="329046"/>
    <lineage>
        <taxon>Eukaryota</taxon>
        <taxon>Fungi</taxon>
        <taxon>Fungi incertae sedis</taxon>
        <taxon>Chytridiomycota</taxon>
        <taxon>Chytridiomycota incertae sedis</taxon>
        <taxon>Chytridiomycetes</taxon>
        <taxon>Chytridiales</taxon>
        <taxon>Chytriomycetaceae</taxon>
        <taxon>Rhizoclosmatium</taxon>
    </lineage>
</organism>